<reference evidence="1" key="1">
    <citation type="journal article" date="2015" name="Nature">
        <title>Complex archaea that bridge the gap between prokaryotes and eukaryotes.</title>
        <authorList>
            <person name="Spang A."/>
            <person name="Saw J.H."/>
            <person name="Jorgensen S.L."/>
            <person name="Zaremba-Niedzwiedzka K."/>
            <person name="Martijn J."/>
            <person name="Lind A.E."/>
            <person name="van Eijk R."/>
            <person name="Schleper C."/>
            <person name="Guy L."/>
            <person name="Ettema T.J."/>
        </authorList>
    </citation>
    <scope>NUCLEOTIDE SEQUENCE</scope>
</reference>
<name>A0A0F9DHV4_9ZZZZ</name>
<dbReference type="EMBL" id="LAZR01028885">
    <property type="protein sequence ID" value="KKL61224.1"/>
    <property type="molecule type" value="Genomic_DNA"/>
</dbReference>
<sequence length="31" mass="3513">KEPARVKVLENMQIKINEAETLLVEYIGGNL</sequence>
<accession>A0A0F9DHV4</accession>
<gene>
    <name evidence="1" type="ORF">LCGC14_2197480</name>
</gene>
<comment type="caution">
    <text evidence="1">The sequence shown here is derived from an EMBL/GenBank/DDBJ whole genome shotgun (WGS) entry which is preliminary data.</text>
</comment>
<feature type="non-terminal residue" evidence="1">
    <location>
        <position position="1"/>
    </location>
</feature>
<protein>
    <submittedName>
        <fullName evidence="1">Uncharacterized protein</fullName>
    </submittedName>
</protein>
<dbReference type="AlphaFoldDB" id="A0A0F9DHV4"/>
<proteinExistence type="predicted"/>
<organism evidence="1">
    <name type="scientific">marine sediment metagenome</name>
    <dbReference type="NCBI Taxonomy" id="412755"/>
    <lineage>
        <taxon>unclassified sequences</taxon>
        <taxon>metagenomes</taxon>
        <taxon>ecological metagenomes</taxon>
    </lineage>
</organism>
<evidence type="ECO:0000313" key="1">
    <source>
        <dbReference type="EMBL" id="KKL61224.1"/>
    </source>
</evidence>